<keyword evidence="3" id="KW-0131">Cell cycle</keyword>
<feature type="transmembrane region" description="Helical" evidence="2">
    <location>
        <begin position="36"/>
        <end position="55"/>
    </location>
</feature>
<dbReference type="EMBL" id="JAPAAF010000007">
    <property type="protein sequence ID" value="MCW0482517.1"/>
    <property type="molecule type" value="Genomic_DNA"/>
</dbReference>
<name>A0AA41YCJ4_9BACT</name>
<dbReference type="AlphaFoldDB" id="A0AA41YCJ4"/>
<evidence type="ECO:0000256" key="2">
    <source>
        <dbReference type="SAM" id="Phobius"/>
    </source>
</evidence>
<organism evidence="3 4">
    <name type="scientific">Gaoshiqia sediminis</name>
    <dbReference type="NCBI Taxonomy" id="2986998"/>
    <lineage>
        <taxon>Bacteria</taxon>
        <taxon>Pseudomonadati</taxon>
        <taxon>Bacteroidota</taxon>
        <taxon>Bacteroidia</taxon>
        <taxon>Marinilabiliales</taxon>
        <taxon>Prolixibacteraceae</taxon>
        <taxon>Gaoshiqia</taxon>
    </lineage>
</organism>
<evidence type="ECO:0000313" key="4">
    <source>
        <dbReference type="Proteomes" id="UP001163821"/>
    </source>
</evidence>
<keyword evidence="4" id="KW-1185">Reference proteome</keyword>
<sequence>MTNEAQKDGKGRGRKNSLKSFLGGNILASERLTRELPFVFFIVFLGILLIANRYWSEKTIRQIEAVQDSIKELRAESVTFETELMRMNRPSEIVSKVRASGLDLMEPLEPARKLKVEKLDQE</sequence>
<proteinExistence type="predicted"/>
<gene>
    <name evidence="3" type="ORF">N2K84_07235</name>
</gene>
<reference evidence="3" key="1">
    <citation type="submission" date="2022-10" db="EMBL/GenBank/DDBJ databases">
        <title>Gaoshiqiia sediminis gen. nov., sp. nov., isolated from coastal sediment.</title>
        <authorList>
            <person name="Yu W.X."/>
            <person name="Mu D.S."/>
            <person name="Du J.Z."/>
            <person name="Liang Y.Q."/>
        </authorList>
    </citation>
    <scope>NUCLEOTIDE SEQUENCE</scope>
    <source>
        <strain evidence="3">A06</strain>
    </source>
</reference>
<comment type="caution">
    <text evidence="3">The sequence shown here is derived from an EMBL/GenBank/DDBJ whole genome shotgun (WGS) entry which is preliminary data.</text>
</comment>
<keyword evidence="2" id="KW-0472">Membrane</keyword>
<keyword evidence="1" id="KW-0175">Coiled coil</keyword>
<protein>
    <submittedName>
        <fullName evidence="3">FtsL-like putative cell division protein</fullName>
    </submittedName>
</protein>
<keyword evidence="2" id="KW-1133">Transmembrane helix</keyword>
<keyword evidence="2" id="KW-0812">Transmembrane</keyword>
<accession>A0AA41YCJ4</accession>
<dbReference type="InterPro" id="IPR045755">
    <property type="entry name" value="FtsL-like"/>
</dbReference>
<dbReference type="RefSeq" id="WP_282591122.1">
    <property type="nucleotide sequence ID" value="NZ_JAPAAF010000007.1"/>
</dbReference>
<keyword evidence="3" id="KW-0132">Cell division</keyword>
<dbReference type="Proteomes" id="UP001163821">
    <property type="component" value="Unassembled WGS sequence"/>
</dbReference>
<feature type="coiled-coil region" evidence="1">
    <location>
        <begin position="56"/>
        <end position="83"/>
    </location>
</feature>
<dbReference type="Pfam" id="PF19579">
    <property type="entry name" value="FtsL_2"/>
    <property type="match status" value="1"/>
</dbReference>
<dbReference type="GO" id="GO:0051301">
    <property type="term" value="P:cell division"/>
    <property type="evidence" value="ECO:0007669"/>
    <property type="project" value="UniProtKB-KW"/>
</dbReference>
<evidence type="ECO:0000256" key="1">
    <source>
        <dbReference type="SAM" id="Coils"/>
    </source>
</evidence>
<evidence type="ECO:0000313" key="3">
    <source>
        <dbReference type="EMBL" id="MCW0482517.1"/>
    </source>
</evidence>